<name>A0AA35UT69_METCP</name>
<dbReference type="InterPro" id="IPR002934">
    <property type="entry name" value="Polymerase_NTP_transf_dom"/>
</dbReference>
<protein>
    <recommendedName>
        <fullName evidence="8">Bifunctional uridylyltransferase/uridylyl-removing enzyme</fullName>
        <shortName evidence="8">UTase/UR</shortName>
    </recommendedName>
    <alternativeName>
        <fullName evidence="8">Bifunctional [protein-PII] modification enzyme</fullName>
    </alternativeName>
    <alternativeName>
        <fullName evidence="8">Bifunctional nitrogen sensor protein</fullName>
    </alternativeName>
    <domain>
        <recommendedName>
            <fullName evidence="8">[Protein-PII] uridylyltransferase</fullName>
            <shortName evidence="8">PII uridylyltransferase</shortName>
            <shortName evidence="8">UTase</shortName>
            <ecNumber evidence="8">2.7.7.59</ecNumber>
        </recommendedName>
    </domain>
    <domain>
        <recommendedName>
            <fullName evidence="8">[Protein-PII]-UMP uridylyl-removing enzyme</fullName>
            <shortName evidence="8">UR</shortName>
            <ecNumber evidence="8">3.1.4.-</ecNumber>
        </recommendedName>
    </domain>
</protein>
<feature type="domain" description="HD" evidence="10">
    <location>
        <begin position="454"/>
        <end position="576"/>
    </location>
</feature>
<dbReference type="InterPro" id="IPR006674">
    <property type="entry name" value="HD_domain"/>
</dbReference>
<dbReference type="EC" id="3.1.4.-" evidence="8"/>
<evidence type="ECO:0000256" key="2">
    <source>
        <dbReference type="ARBA" id="ARBA00022695"/>
    </source>
</evidence>
<dbReference type="SUPFAM" id="SSF81301">
    <property type="entry name" value="Nucleotidyltransferase"/>
    <property type="match status" value="1"/>
</dbReference>
<dbReference type="GO" id="GO:0008773">
    <property type="term" value="F:[protein-PII] uridylyltransferase activity"/>
    <property type="evidence" value="ECO:0007669"/>
    <property type="project" value="UniProtKB-UniRule"/>
</dbReference>
<feature type="domain" description="ACT" evidence="9">
    <location>
        <begin position="805"/>
        <end position="877"/>
    </location>
</feature>
<dbReference type="InterPro" id="IPR002912">
    <property type="entry name" value="ACT_dom"/>
</dbReference>
<dbReference type="EMBL" id="OX458332">
    <property type="protein sequence ID" value="CAI8758561.1"/>
    <property type="molecule type" value="Genomic_DNA"/>
</dbReference>
<keyword evidence="4 8" id="KW-0378">Hydrolase</keyword>
<dbReference type="InterPro" id="IPR045865">
    <property type="entry name" value="ACT-like_dom_sf"/>
</dbReference>
<dbReference type="InterPro" id="IPR003607">
    <property type="entry name" value="HD/PDEase_dom"/>
</dbReference>
<proteinExistence type="inferred from homology"/>
<comment type="caution">
    <text evidence="8">Lacks conserved residue(s) required for the propagation of feature annotation.</text>
</comment>
<evidence type="ECO:0000259" key="10">
    <source>
        <dbReference type="PROSITE" id="PS51831"/>
    </source>
</evidence>
<dbReference type="InterPro" id="IPR010043">
    <property type="entry name" value="UTase/UR"/>
</dbReference>
<dbReference type="PIRSF" id="PIRSF006288">
    <property type="entry name" value="PII_uridyltransf"/>
    <property type="match status" value="1"/>
</dbReference>
<comment type="catalytic activity">
    <reaction evidence="7">
        <text>guanosine 3',5'-bis(diphosphate) + H2O = GDP + diphosphate + H(+)</text>
        <dbReference type="Rhea" id="RHEA:14253"/>
        <dbReference type="ChEBI" id="CHEBI:15377"/>
        <dbReference type="ChEBI" id="CHEBI:15378"/>
        <dbReference type="ChEBI" id="CHEBI:33019"/>
        <dbReference type="ChEBI" id="CHEBI:58189"/>
        <dbReference type="ChEBI" id="CHEBI:77828"/>
        <dbReference type="EC" id="3.1.7.2"/>
    </reaction>
</comment>
<evidence type="ECO:0000313" key="11">
    <source>
        <dbReference type="EMBL" id="CAI8758561.1"/>
    </source>
</evidence>
<dbReference type="InterPro" id="IPR013546">
    <property type="entry name" value="PII_UdlTrfase/GS_AdlTrfase"/>
</dbReference>
<dbReference type="EC" id="2.7.7.59" evidence="8"/>
<dbReference type="AlphaFoldDB" id="A0AA35UT69"/>
<accession>A0AA35UT69</accession>
<evidence type="ECO:0000256" key="1">
    <source>
        <dbReference type="ARBA" id="ARBA00022679"/>
    </source>
</evidence>
<comment type="domain">
    <text evidence="8">Has four distinct domains: an N-terminal nucleotidyltransferase (NT) domain responsible for UTase activity, a central HD domain that encodes UR activity, and two C-terminal ACT domains that seem to have a role in glutamine sensing.</text>
</comment>
<comment type="activity regulation">
    <text evidence="8">Uridylyltransferase (UTase) activity is inhibited by glutamine, while glutamine activates uridylyl-removing (UR) activity.</text>
</comment>
<dbReference type="InterPro" id="IPR043519">
    <property type="entry name" value="NT_sf"/>
</dbReference>
<sequence>MDGPNSDRAHDRHTFDRIAACKARIQHNTAELAERFRAGTPVADLIRERTAFIDHLLGEAWDRRIGQGATDVALVAVGGYGRGELLLHSDVDLLILLDEAAPSSRKQDLSDFLRLLWDIGLKPGHSVRSPAECAEAARTDQTVITNLLEGRLLVGSAALWEAVRSETAPERMWSSAAFFEAKMAEQRIRYSKYHNTAYNLEPNVKEGPGGLRDIQLIGWIIRRHSDARGLQDLVAHGWLTDAEYRELKEAQAFLWRIRFALHALTGRCEDRLLFDYQRELAGLFGYRGETSNEVVEGFMQDYFRTVTGVERLNELLLQLFNEAVLHRDDAFSPTPVNDHFQAVNDYLEAIHPAVFREHPLALLEVFLILQKNSALEGVRAATIRLIRQHIHLIDDAFRNDPEACRLFMDILRQPGGVTHQLRRMNRYGVLAAYLPEFGRVVGRMQYDLFHVYTVDEHTLFVVRNLRRFALEEFQQENPLCYELFQLIEKPELLYIAALMHDIAKGSGGDHSEVGERIAEEFCRRHRIGPRETLLVKWLVRHHLVMSMTAQRKDLSDPEVIHEFAQIVRNQNTLNHLYLLTVADIRATNPSLWNSWKGALLQELYTSTSWTLRRGLDTPPDYAEQISAAKDEARTLLQRFGLAEDAITAVWENIGDDYFLRFLPEEIAWHTTAIAACRPEHLPLVLLRPESLRGSAEVFIYERNRDFLFAQTTAVLDQLGLTVLDAKIIASRQGFALLSFNVLERSGTAPEGLFRLVQICDRLKEALSGGGAPPPAVSRLATRQIRHFTVPTKVFFHDDPQNRFSILELIATDRPGLLSKVGQAFMRTGIRLHNAKISTVGSRAEDIFFITDREDRPLDGEADRAALRRVLIEFVGDQ</sequence>
<dbReference type="Pfam" id="PF01842">
    <property type="entry name" value="ACT"/>
    <property type="match status" value="1"/>
</dbReference>
<comment type="cofactor">
    <cofactor evidence="8">
        <name>Mg(2+)</name>
        <dbReference type="ChEBI" id="CHEBI:18420"/>
    </cofactor>
</comment>
<comment type="catalytic activity">
    <reaction evidence="8">
        <text>[protein-PII]-L-tyrosine + UTP = [protein-PII]-uridylyl-L-tyrosine + diphosphate</text>
        <dbReference type="Rhea" id="RHEA:13673"/>
        <dbReference type="Rhea" id="RHEA-COMP:12147"/>
        <dbReference type="Rhea" id="RHEA-COMP:12148"/>
        <dbReference type="ChEBI" id="CHEBI:33019"/>
        <dbReference type="ChEBI" id="CHEBI:46398"/>
        <dbReference type="ChEBI" id="CHEBI:46858"/>
        <dbReference type="ChEBI" id="CHEBI:90602"/>
        <dbReference type="EC" id="2.7.7.59"/>
    </reaction>
</comment>
<dbReference type="FunFam" id="1.10.3090.10:FF:000005">
    <property type="entry name" value="Bifunctional uridylyltransferase/uridylyl-removing enzyme"/>
    <property type="match status" value="1"/>
</dbReference>
<dbReference type="FunFam" id="1.20.120.330:FF:000031">
    <property type="entry name" value="Bifunctional uridylyltransferase/uridylyl-removing enzyme"/>
    <property type="match status" value="1"/>
</dbReference>
<dbReference type="HAMAP" id="MF_00277">
    <property type="entry name" value="PII_uridylyl_transf"/>
    <property type="match status" value="1"/>
</dbReference>
<gene>
    <name evidence="8 11" type="primary">glnD</name>
    <name evidence="11" type="ORF">MCNOR_0793</name>
</gene>
<dbReference type="Gene3D" id="1.20.120.330">
    <property type="entry name" value="Nucleotidyltransferases domain 2"/>
    <property type="match status" value="1"/>
</dbReference>
<dbReference type="PROSITE" id="PS51831">
    <property type="entry name" value="HD"/>
    <property type="match status" value="1"/>
</dbReference>
<dbReference type="GO" id="GO:0006808">
    <property type="term" value="P:regulation of nitrogen utilization"/>
    <property type="evidence" value="ECO:0007669"/>
    <property type="project" value="UniProtKB-UniRule"/>
</dbReference>
<keyword evidence="1 8" id="KW-0808">Transferase</keyword>
<organism evidence="11 12">
    <name type="scientific">Methylococcus capsulatus</name>
    <dbReference type="NCBI Taxonomy" id="414"/>
    <lineage>
        <taxon>Bacteria</taxon>
        <taxon>Pseudomonadati</taxon>
        <taxon>Pseudomonadota</taxon>
        <taxon>Gammaproteobacteria</taxon>
        <taxon>Methylococcales</taxon>
        <taxon>Methylococcaceae</taxon>
        <taxon>Methylococcus</taxon>
    </lineage>
</organism>
<dbReference type="PROSITE" id="PS51671">
    <property type="entry name" value="ACT"/>
    <property type="match status" value="2"/>
</dbReference>
<dbReference type="SMART" id="SM00471">
    <property type="entry name" value="HDc"/>
    <property type="match status" value="1"/>
</dbReference>
<evidence type="ECO:0000256" key="6">
    <source>
        <dbReference type="ARBA" id="ARBA00023268"/>
    </source>
</evidence>
<dbReference type="Pfam" id="PF08335">
    <property type="entry name" value="GlnD_UR_UTase"/>
    <property type="match status" value="1"/>
</dbReference>
<dbReference type="Gene3D" id="1.10.3090.10">
    <property type="entry name" value="cca-adding enzyme, domain 2"/>
    <property type="match status" value="1"/>
</dbReference>
<dbReference type="CDD" id="cd04900">
    <property type="entry name" value="ACT_UUR-like_1"/>
    <property type="match status" value="1"/>
</dbReference>
<dbReference type="PANTHER" id="PTHR47320">
    <property type="entry name" value="BIFUNCTIONAL URIDYLYLTRANSFERASE/URIDYLYL-REMOVING ENZYME"/>
    <property type="match status" value="1"/>
</dbReference>
<keyword evidence="5 8" id="KW-0460">Magnesium</keyword>
<dbReference type="Proteomes" id="UP001158598">
    <property type="component" value="Chromosome"/>
</dbReference>
<keyword evidence="3" id="KW-0677">Repeat</keyword>
<dbReference type="CDD" id="cd00077">
    <property type="entry name" value="HDc"/>
    <property type="match status" value="1"/>
</dbReference>
<dbReference type="PANTHER" id="PTHR47320:SF1">
    <property type="entry name" value="BIFUNCTIONAL URIDYLYLTRANSFERASE_URIDYLYL-REMOVING ENZYME"/>
    <property type="match status" value="1"/>
</dbReference>
<evidence type="ECO:0000259" key="9">
    <source>
        <dbReference type="PROSITE" id="PS51671"/>
    </source>
</evidence>
<evidence type="ECO:0000256" key="8">
    <source>
        <dbReference type="HAMAP-Rule" id="MF_00277"/>
    </source>
</evidence>
<evidence type="ECO:0000256" key="7">
    <source>
        <dbReference type="ARBA" id="ARBA00047968"/>
    </source>
</evidence>
<evidence type="ECO:0000256" key="3">
    <source>
        <dbReference type="ARBA" id="ARBA00022737"/>
    </source>
</evidence>
<keyword evidence="2 8" id="KW-0548">Nucleotidyltransferase</keyword>
<dbReference type="SUPFAM" id="SSF109604">
    <property type="entry name" value="HD-domain/PDEase-like"/>
    <property type="match status" value="1"/>
</dbReference>
<feature type="region of interest" description="Uridylyltransferase" evidence="8">
    <location>
        <begin position="1"/>
        <end position="335"/>
    </location>
</feature>
<dbReference type="CDD" id="cd04899">
    <property type="entry name" value="ACT_ACR-UUR-like_2"/>
    <property type="match status" value="1"/>
</dbReference>
<evidence type="ECO:0000256" key="4">
    <source>
        <dbReference type="ARBA" id="ARBA00022801"/>
    </source>
</evidence>
<comment type="similarity">
    <text evidence="8">Belongs to the GlnD family.</text>
</comment>
<reference evidence="11" key="1">
    <citation type="submission" date="2023-03" db="EMBL/GenBank/DDBJ databases">
        <authorList>
            <person name="Pearce D."/>
        </authorList>
    </citation>
    <scope>NUCLEOTIDE SEQUENCE</scope>
    <source>
        <strain evidence="11">Mc</strain>
    </source>
</reference>
<dbReference type="Pfam" id="PF01909">
    <property type="entry name" value="NTP_transf_2"/>
    <property type="match status" value="1"/>
</dbReference>
<dbReference type="GO" id="GO:0008893">
    <property type="term" value="F:guanosine-3',5'-bis(diphosphate) 3'-diphosphatase activity"/>
    <property type="evidence" value="ECO:0007669"/>
    <property type="project" value="UniProtKB-EC"/>
</dbReference>
<dbReference type="CDD" id="cd05401">
    <property type="entry name" value="NT_GlnE_GlnD_like"/>
    <property type="match status" value="1"/>
</dbReference>
<comment type="catalytic activity">
    <reaction evidence="8">
        <text>[protein-PII]-uridylyl-L-tyrosine + H2O = [protein-PII]-L-tyrosine + UMP + H(+)</text>
        <dbReference type="Rhea" id="RHEA:48600"/>
        <dbReference type="Rhea" id="RHEA-COMP:12147"/>
        <dbReference type="Rhea" id="RHEA-COMP:12148"/>
        <dbReference type="ChEBI" id="CHEBI:15377"/>
        <dbReference type="ChEBI" id="CHEBI:15378"/>
        <dbReference type="ChEBI" id="CHEBI:46858"/>
        <dbReference type="ChEBI" id="CHEBI:57865"/>
        <dbReference type="ChEBI" id="CHEBI:90602"/>
    </reaction>
</comment>
<evidence type="ECO:0000256" key="5">
    <source>
        <dbReference type="ARBA" id="ARBA00022842"/>
    </source>
</evidence>
<dbReference type="GO" id="GO:0008081">
    <property type="term" value="F:phosphoric diester hydrolase activity"/>
    <property type="evidence" value="ECO:0007669"/>
    <property type="project" value="UniProtKB-UniRule"/>
</dbReference>
<dbReference type="NCBIfam" id="TIGR01693">
    <property type="entry name" value="UTase_glnD"/>
    <property type="match status" value="1"/>
</dbReference>
<feature type="domain" description="ACT" evidence="9">
    <location>
        <begin position="696"/>
        <end position="778"/>
    </location>
</feature>
<comment type="function">
    <text evidence="8">Modifies, by uridylylation and deuridylylation, the PII regulatory proteins (GlnB and homologs), in response to the nitrogen status of the cell that GlnD senses through the glutamine level. Under low glutamine levels, catalyzes the conversion of the PII proteins and UTP to PII-UMP and PPi, while under higher glutamine levels, GlnD hydrolyzes PII-UMP to PII and UMP (deuridylylation). Thus, controls uridylylation state and activity of the PII proteins, and plays an important role in the regulation of nitrogen metabolism.</text>
</comment>
<dbReference type="SUPFAM" id="SSF81593">
    <property type="entry name" value="Nucleotidyltransferase substrate binding subunit/domain"/>
    <property type="match status" value="1"/>
</dbReference>
<dbReference type="RefSeq" id="WP_017364516.1">
    <property type="nucleotide sequence ID" value="NZ_OX458332.1"/>
</dbReference>
<keyword evidence="6 8" id="KW-0511">Multifunctional enzyme</keyword>
<evidence type="ECO:0000313" key="12">
    <source>
        <dbReference type="Proteomes" id="UP001158598"/>
    </source>
</evidence>
<dbReference type="SUPFAM" id="SSF55021">
    <property type="entry name" value="ACT-like"/>
    <property type="match status" value="1"/>
</dbReference>
<dbReference type="Pfam" id="PF01966">
    <property type="entry name" value="HD"/>
    <property type="match status" value="1"/>
</dbReference>